<evidence type="ECO:0000313" key="2">
    <source>
        <dbReference type="EnsemblPlants" id="OPUNC01G03870.1"/>
    </source>
</evidence>
<keyword evidence="3" id="KW-1185">Reference proteome</keyword>
<reference evidence="2" key="2">
    <citation type="submission" date="2018-05" db="EMBL/GenBank/DDBJ databases">
        <title>OpunRS2 (Oryza punctata Reference Sequence Version 2).</title>
        <authorList>
            <person name="Zhang J."/>
            <person name="Kudrna D."/>
            <person name="Lee S."/>
            <person name="Talag J."/>
            <person name="Welchert J."/>
            <person name="Wing R.A."/>
        </authorList>
    </citation>
    <scope>NUCLEOTIDE SEQUENCE [LARGE SCALE GENOMIC DNA]</scope>
</reference>
<reference evidence="2" key="1">
    <citation type="submission" date="2015-04" db="UniProtKB">
        <authorList>
            <consortium name="EnsemblPlants"/>
        </authorList>
    </citation>
    <scope>IDENTIFICATION</scope>
</reference>
<dbReference type="Gramene" id="OPUNC01G03870.1">
    <property type="protein sequence ID" value="OPUNC01G03870.1"/>
    <property type="gene ID" value="OPUNC01G03870"/>
</dbReference>
<dbReference type="AlphaFoldDB" id="A0A0E0JEF9"/>
<organism evidence="2">
    <name type="scientific">Oryza punctata</name>
    <name type="common">Red rice</name>
    <dbReference type="NCBI Taxonomy" id="4537"/>
    <lineage>
        <taxon>Eukaryota</taxon>
        <taxon>Viridiplantae</taxon>
        <taxon>Streptophyta</taxon>
        <taxon>Embryophyta</taxon>
        <taxon>Tracheophyta</taxon>
        <taxon>Spermatophyta</taxon>
        <taxon>Magnoliopsida</taxon>
        <taxon>Liliopsida</taxon>
        <taxon>Poales</taxon>
        <taxon>Poaceae</taxon>
        <taxon>BOP clade</taxon>
        <taxon>Oryzoideae</taxon>
        <taxon>Oryzeae</taxon>
        <taxon>Oryzinae</taxon>
        <taxon>Oryza</taxon>
    </lineage>
</organism>
<dbReference type="EnsemblPlants" id="OPUNC01G03870.1">
    <property type="protein sequence ID" value="OPUNC01G03870.1"/>
    <property type="gene ID" value="OPUNC01G03870"/>
</dbReference>
<dbReference type="HOGENOM" id="CLU_2417053_0_0_1"/>
<accession>A0A0E0JEF9</accession>
<sequence>MEKQGDKIWSTEIVVDSPPGQVGRLPGLHAIRINSSFWGSTDTVTASRSGAWLGGDGDGASGAGGCVQKEGKDGGGNGITGCEGKGEGWLAD</sequence>
<feature type="region of interest" description="Disordered" evidence="1">
    <location>
        <begin position="64"/>
        <end position="92"/>
    </location>
</feature>
<evidence type="ECO:0000256" key="1">
    <source>
        <dbReference type="SAM" id="MobiDB-lite"/>
    </source>
</evidence>
<dbReference type="Proteomes" id="UP000026962">
    <property type="component" value="Chromosome 1"/>
</dbReference>
<evidence type="ECO:0000313" key="3">
    <source>
        <dbReference type="Proteomes" id="UP000026962"/>
    </source>
</evidence>
<protein>
    <submittedName>
        <fullName evidence="2">Uncharacterized protein</fullName>
    </submittedName>
</protein>
<proteinExistence type="predicted"/>
<feature type="compositionally biased region" description="Gly residues" evidence="1">
    <location>
        <begin position="74"/>
        <end position="83"/>
    </location>
</feature>
<name>A0A0E0JEF9_ORYPU</name>